<organism evidence="3 4">
    <name type="scientific">Triparma verrucosa</name>
    <dbReference type="NCBI Taxonomy" id="1606542"/>
    <lineage>
        <taxon>Eukaryota</taxon>
        <taxon>Sar</taxon>
        <taxon>Stramenopiles</taxon>
        <taxon>Ochrophyta</taxon>
        <taxon>Bolidophyceae</taxon>
        <taxon>Parmales</taxon>
        <taxon>Triparmaceae</taxon>
        <taxon>Triparma</taxon>
    </lineage>
</organism>
<comment type="caution">
    <text evidence="3">The sequence shown here is derived from an EMBL/GenBank/DDBJ whole genome shotgun (WGS) entry which is preliminary data.</text>
</comment>
<dbReference type="Proteomes" id="UP001165160">
    <property type="component" value="Unassembled WGS sequence"/>
</dbReference>
<gene>
    <name evidence="3" type="ORF">TrVE_jg1095</name>
</gene>
<dbReference type="PANTHER" id="PTHR12136:SF41">
    <property type="entry name" value="PLECKSTRIN HOMOLOGY (PH) AND LIPID-BINDING START DOMAINS-CONTAINING PROTEIN"/>
    <property type="match status" value="1"/>
</dbReference>
<evidence type="ECO:0000313" key="3">
    <source>
        <dbReference type="EMBL" id="GMI05616.1"/>
    </source>
</evidence>
<proteinExistence type="predicted"/>
<reference evidence="4" key="1">
    <citation type="journal article" date="2023" name="Commun. Biol.">
        <title>Genome analysis of Parmales, the sister group of diatoms, reveals the evolutionary specialization of diatoms from phago-mixotrophs to photoautotrophs.</title>
        <authorList>
            <person name="Ban H."/>
            <person name="Sato S."/>
            <person name="Yoshikawa S."/>
            <person name="Yamada K."/>
            <person name="Nakamura Y."/>
            <person name="Ichinomiya M."/>
            <person name="Sato N."/>
            <person name="Blanc-Mathieu R."/>
            <person name="Endo H."/>
            <person name="Kuwata A."/>
            <person name="Ogata H."/>
        </authorList>
    </citation>
    <scope>NUCLEOTIDE SEQUENCE [LARGE SCALE GENOMIC DNA]</scope>
    <source>
        <strain evidence="4">NIES 3699</strain>
    </source>
</reference>
<feature type="compositionally biased region" description="Acidic residues" evidence="1">
    <location>
        <begin position="1"/>
        <end position="11"/>
    </location>
</feature>
<protein>
    <recommendedName>
        <fullName evidence="2">Protein ENHANCED DISEASE RESISTANCE 2 C-terminal domain-containing protein</fullName>
    </recommendedName>
</protein>
<keyword evidence="4" id="KW-1185">Reference proteome</keyword>
<name>A0A9W7CGD4_9STRA</name>
<dbReference type="AlphaFoldDB" id="A0A9W7CGD4"/>
<feature type="domain" description="Protein ENHANCED DISEASE RESISTANCE 2 C-terminal" evidence="2">
    <location>
        <begin position="49"/>
        <end position="259"/>
    </location>
</feature>
<dbReference type="InterPro" id="IPR009769">
    <property type="entry name" value="EDR2_C"/>
</dbReference>
<accession>A0A9W7CGD4</accession>
<dbReference type="InterPro" id="IPR045096">
    <property type="entry name" value="EDR2-like"/>
</dbReference>
<evidence type="ECO:0000259" key="2">
    <source>
        <dbReference type="Pfam" id="PF07059"/>
    </source>
</evidence>
<evidence type="ECO:0000256" key="1">
    <source>
        <dbReference type="SAM" id="MobiDB-lite"/>
    </source>
</evidence>
<dbReference type="EMBL" id="BRXX01000333">
    <property type="protein sequence ID" value="GMI05616.1"/>
    <property type="molecule type" value="Genomic_DNA"/>
</dbReference>
<sequence>MTTPMEVEEDEQHLPVPEWNSDDEPGVKWTQVPPTSSLHNLTDSWTLLPPSAYFPVRQSSYSTLKKKSPSLRPAYTPVMGKMVRHSRKMIHLTSKLNCLKSYISSHPTRRFFITNRILPSTSGYVCVVFVYCRTLRQNMSPEFDRLDDMLHLSTDSWRNERIKYLATLPTAPFIVKSAVKALGGEKPVIMGKGYLTQRHYTGSNYVEVDVDISSSKVARSIAGTILKRSDVTVIDEGFVIEGVEEVELPERLIGAVRFIHSKVERLASEMGEGDITIEDDDSVISTEDEEEA</sequence>
<feature type="region of interest" description="Disordered" evidence="1">
    <location>
        <begin position="1"/>
        <end position="33"/>
    </location>
</feature>
<evidence type="ECO:0000313" key="4">
    <source>
        <dbReference type="Proteomes" id="UP001165160"/>
    </source>
</evidence>
<dbReference type="PANTHER" id="PTHR12136">
    <property type="entry name" value="ENHANCED DISEASE RESISTANCE-RELATED"/>
    <property type="match status" value="1"/>
</dbReference>
<dbReference type="Pfam" id="PF07059">
    <property type="entry name" value="EDR2_C"/>
    <property type="match status" value="1"/>
</dbReference>